<reference evidence="5 6" key="1">
    <citation type="submission" date="2020-01" db="EMBL/GenBank/DDBJ databases">
        <title>Genetics and antimicrobial susceptibilities of Nocardia species isolated from the soil; a comparison with species isolated from humans.</title>
        <authorList>
            <person name="Carrasco G."/>
            <person name="Monzon S."/>
            <person name="Sansegundo M."/>
            <person name="Garcia E."/>
            <person name="Garrido N."/>
            <person name="Medina M.J."/>
            <person name="Villalon P."/>
            <person name="Ramirez-Arocha A.C."/>
            <person name="Jimenez P."/>
            <person name="Cuesta I."/>
            <person name="Valdezate S."/>
        </authorList>
    </citation>
    <scope>NUCLEOTIDE SEQUENCE [LARGE SCALE GENOMIC DNA]</scope>
    <source>
        <strain evidence="3 5">CNM20110639</strain>
        <strain evidence="4 6">CNM20110649</strain>
    </source>
</reference>
<dbReference type="EMBL" id="JAAGUX010000059">
    <property type="protein sequence ID" value="NEW58619.1"/>
    <property type="molecule type" value="Genomic_DNA"/>
</dbReference>
<dbReference type="PROSITE" id="PS51257">
    <property type="entry name" value="PROKAR_LIPOPROTEIN"/>
    <property type="match status" value="1"/>
</dbReference>
<keyword evidence="6" id="KW-1185">Reference proteome</keyword>
<evidence type="ECO:0000256" key="2">
    <source>
        <dbReference type="SAM" id="SignalP"/>
    </source>
</evidence>
<dbReference type="Proteomes" id="UP000468928">
    <property type="component" value="Unassembled WGS sequence"/>
</dbReference>
<evidence type="ECO:0000256" key="1">
    <source>
        <dbReference type="SAM" id="MobiDB-lite"/>
    </source>
</evidence>
<feature type="compositionally biased region" description="Polar residues" evidence="1">
    <location>
        <begin position="208"/>
        <end position="217"/>
    </location>
</feature>
<feature type="chain" id="PRO_5026686611" evidence="2">
    <location>
        <begin position="25"/>
        <end position="341"/>
    </location>
</feature>
<protein>
    <submittedName>
        <fullName evidence="3">Uncharacterized protein</fullName>
    </submittedName>
</protein>
<evidence type="ECO:0000313" key="5">
    <source>
        <dbReference type="Proteomes" id="UP000468928"/>
    </source>
</evidence>
<dbReference type="EMBL" id="JAAGUZ010000042">
    <property type="protein sequence ID" value="NEW46102.1"/>
    <property type="molecule type" value="Genomic_DNA"/>
</dbReference>
<feature type="signal peptide" evidence="2">
    <location>
        <begin position="1"/>
        <end position="24"/>
    </location>
</feature>
<feature type="region of interest" description="Disordered" evidence="1">
    <location>
        <begin position="208"/>
        <end position="229"/>
    </location>
</feature>
<sequence>MRFTVTTIVLTMAAVLLTGCSLYAQGPDQDERDNWSEVIEKAIEAIPGVADASHKFQYHPYGPNSYYTSKLDVQLEDGAAPAEAASVVRVMGAQQLPPHYHGDSTLVTVHRMTDSYYGGWLFGQDVDVEANAAATWTRVSSANTGAEIHLSVGGDKATGVTHSIDVRAGSEAEPHRATAAMRRIIQDFPDLASNNWTVSPIYRESLGSGENHSSLEPSVTHPDSRPRFPSSSELEMWEWFLNDQPTSAIVQLSIYDPPGTAGRTLDVMVFPPVGEEFSAAQATQLADQHLRYLSQRGGVVDYTIITRNGHHSFAVLVGGCPEPGREVAPEAEPFVRQYERC</sequence>
<comment type="caution">
    <text evidence="3">The sequence shown here is derived from an EMBL/GenBank/DDBJ whole genome shotgun (WGS) entry which is preliminary data.</text>
</comment>
<proteinExistence type="predicted"/>
<evidence type="ECO:0000313" key="3">
    <source>
        <dbReference type="EMBL" id="NEW46102.1"/>
    </source>
</evidence>
<evidence type="ECO:0000313" key="6">
    <source>
        <dbReference type="Proteomes" id="UP000470876"/>
    </source>
</evidence>
<dbReference type="Proteomes" id="UP000470876">
    <property type="component" value="Unassembled WGS sequence"/>
</dbReference>
<name>A0A6P1DCJ1_9NOCA</name>
<keyword evidence="2" id="KW-0732">Signal</keyword>
<dbReference type="AlphaFoldDB" id="A0A6P1DCJ1"/>
<accession>A0A6P1DCJ1</accession>
<organism evidence="3 5">
    <name type="scientific">Nocardia cyriacigeorgica</name>
    <dbReference type="NCBI Taxonomy" id="135487"/>
    <lineage>
        <taxon>Bacteria</taxon>
        <taxon>Bacillati</taxon>
        <taxon>Actinomycetota</taxon>
        <taxon>Actinomycetes</taxon>
        <taxon>Mycobacteriales</taxon>
        <taxon>Nocardiaceae</taxon>
        <taxon>Nocardia</taxon>
    </lineage>
</organism>
<evidence type="ECO:0000313" key="4">
    <source>
        <dbReference type="EMBL" id="NEW58619.1"/>
    </source>
</evidence>
<gene>
    <name evidence="3" type="ORF">GV789_16830</name>
    <name evidence="4" type="ORF">GV794_23665</name>
</gene>
<dbReference type="RefSeq" id="WP_163829534.1">
    <property type="nucleotide sequence ID" value="NZ_JAAGUX010000059.1"/>
</dbReference>